<proteinExistence type="predicted"/>
<dbReference type="PANTHER" id="PTHR21310">
    <property type="entry name" value="AMINOGLYCOSIDE PHOSPHOTRANSFERASE-RELATED-RELATED"/>
    <property type="match status" value="1"/>
</dbReference>
<dbReference type="AlphaFoldDB" id="A0A6G1IN76"/>
<evidence type="ECO:0000259" key="1">
    <source>
        <dbReference type="Pfam" id="PF01636"/>
    </source>
</evidence>
<dbReference type="EMBL" id="MU005602">
    <property type="protein sequence ID" value="KAF2679672.1"/>
    <property type="molecule type" value="Genomic_DNA"/>
</dbReference>
<dbReference type="InterPro" id="IPR051678">
    <property type="entry name" value="AGP_Transferase"/>
</dbReference>
<dbReference type="Pfam" id="PF01636">
    <property type="entry name" value="APH"/>
    <property type="match status" value="1"/>
</dbReference>
<dbReference type="PANTHER" id="PTHR21310:SF39">
    <property type="entry name" value="AMINOGLYCOSIDE PHOSPHOTRANSFERASE DOMAIN-CONTAINING PROTEIN"/>
    <property type="match status" value="1"/>
</dbReference>
<dbReference type="Proteomes" id="UP000799291">
    <property type="component" value="Unassembled WGS sequence"/>
</dbReference>
<keyword evidence="3" id="KW-1185">Reference proteome</keyword>
<protein>
    <submittedName>
        <fullName evidence="2">Phosphotransferase family protein</fullName>
    </submittedName>
</protein>
<feature type="domain" description="Aminoglycoside phosphotransferase" evidence="1">
    <location>
        <begin position="72"/>
        <end position="254"/>
    </location>
</feature>
<dbReference type="Gene3D" id="3.90.1200.10">
    <property type="match status" value="1"/>
</dbReference>
<organism evidence="2 3">
    <name type="scientific">Lentithecium fluviatile CBS 122367</name>
    <dbReference type="NCBI Taxonomy" id="1168545"/>
    <lineage>
        <taxon>Eukaryota</taxon>
        <taxon>Fungi</taxon>
        <taxon>Dikarya</taxon>
        <taxon>Ascomycota</taxon>
        <taxon>Pezizomycotina</taxon>
        <taxon>Dothideomycetes</taxon>
        <taxon>Pleosporomycetidae</taxon>
        <taxon>Pleosporales</taxon>
        <taxon>Massarineae</taxon>
        <taxon>Lentitheciaceae</taxon>
        <taxon>Lentithecium</taxon>
    </lineage>
</organism>
<dbReference type="SUPFAM" id="SSF56112">
    <property type="entry name" value="Protein kinase-like (PK-like)"/>
    <property type="match status" value="1"/>
</dbReference>
<evidence type="ECO:0000313" key="2">
    <source>
        <dbReference type="EMBL" id="KAF2679672.1"/>
    </source>
</evidence>
<sequence length="303" mass="34101">MTSPWVPTADPAARDPSTNFPLDGLHFNIGTMPQDTLLAYGEAAPALHSLGGTRITRLSKTLVMKSGTRVLTSEYETMKYVKATFPEVRLPRVYRFFTTEAVRSNVVCKMGCIIMDYVDGRCLDSCWDQLSPEAQEDIATQVAAVVNQLQTKRCDHPGVIGGGLSRGYWFSDYEAGPFTTKEGFSEWINWKLALGQYFKQAPMDVPPIKFPYFVLIHGDLSPRNLVLDAHDQVWLLDWDCAGVYPPIFEAASVKHQLHFPNFAELLLPLIYNDPAELRQLESCYYGIHRMPLSLPPGMESPYE</sequence>
<evidence type="ECO:0000313" key="3">
    <source>
        <dbReference type="Proteomes" id="UP000799291"/>
    </source>
</evidence>
<dbReference type="InterPro" id="IPR011009">
    <property type="entry name" value="Kinase-like_dom_sf"/>
</dbReference>
<dbReference type="GO" id="GO:0016740">
    <property type="term" value="F:transferase activity"/>
    <property type="evidence" value="ECO:0007669"/>
    <property type="project" value="UniProtKB-KW"/>
</dbReference>
<reference evidence="2" key="1">
    <citation type="journal article" date="2020" name="Stud. Mycol.">
        <title>101 Dothideomycetes genomes: a test case for predicting lifestyles and emergence of pathogens.</title>
        <authorList>
            <person name="Haridas S."/>
            <person name="Albert R."/>
            <person name="Binder M."/>
            <person name="Bloem J."/>
            <person name="Labutti K."/>
            <person name="Salamov A."/>
            <person name="Andreopoulos B."/>
            <person name="Baker S."/>
            <person name="Barry K."/>
            <person name="Bills G."/>
            <person name="Bluhm B."/>
            <person name="Cannon C."/>
            <person name="Castanera R."/>
            <person name="Culley D."/>
            <person name="Daum C."/>
            <person name="Ezra D."/>
            <person name="Gonzalez J."/>
            <person name="Henrissat B."/>
            <person name="Kuo A."/>
            <person name="Liang C."/>
            <person name="Lipzen A."/>
            <person name="Lutzoni F."/>
            <person name="Magnuson J."/>
            <person name="Mondo S."/>
            <person name="Nolan M."/>
            <person name="Ohm R."/>
            <person name="Pangilinan J."/>
            <person name="Park H.-J."/>
            <person name="Ramirez L."/>
            <person name="Alfaro M."/>
            <person name="Sun H."/>
            <person name="Tritt A."/>
            <person name="Yoshinaga Y."/>
            <person name="Zwiers L.-H."/>
            <person name="Turgeon B."/>
            <person name="Goodwin S."/>
            <person name="Spatafora J."/>
            <person name="Crous P."/>
            <person name="Grigoriev I."/>
        </authorList>
    </citation>
    <scope>NUCLEOTIDE SEQUENCE</scope>
    <source>
        <strain evidence="2">CBS 122367</strain>
    </source>
</reference>
<dbReference type="InterPro" id="IPR002575">
    <property type="entry name" value="Aminoglycoside_PTrfase"/>
</dbReference>
<gene>
    <name evidence="2" type="ORF">K458DRAFT_393797</name>
</gene>
<name>A0A6G1IN76_9PLEO</name>
<dbReference type="OrthoDB" id="3250044at2759"/>
<accession>A0A6G1IN76</accession>
<keyword evidence="2" id="KW-0808">Transferase</keyword>